<organism evidence="1 2">
    <name type="scientific">Rhabditophanes sp. KR3021</name>
    <dbReference type="NCBI Taxonomy" id="114890"/>
    <lineage>
        <taxon>Eukaryota</taxon>
        <taxon>Metazoa</taxon>
        <taxon>Ecdysozoa</taxon>
        <taxon>Nematoda</taxon>
        <taxon>Chromadorea</taxon>
        <taxon>Rhabditida</taxon>
        <taxon>Tylenchina</taxon>
        <taxon>Panagrolaimomorpha</taxon>
        <taxon>Strongyloidoidea</taxon>
        <taxon>Alloionematidae</taxon>
        <taxon>Rhabditophanes</taxon>
    </lineage>
</organism>
<accession>A0AC35UAY3</accession>
<reference evidence="2" key="1">
    <citation type="submission" date="2016-11" db="UniProtKB">
        <authorList>
            <consortium name="WormBaseParasite"/>
        </authorList>
    </citation>
    <scope>IDENTIFICATION</scope>
    <source>
        <strain evidence="2">KR3021</strain>
    </source>
</reference>
<dbReference type="Proteomes" id="UP000095286">
    <property type="component" value="Unplaced"/>
</dbReference>
<sequence>MIYLNSIFLLLFVMFINIASDPGNFFQFYCCINTFLVSDIVSAKLQNKVKVFCIILSGKNYRHSRDDHQKATWLKRCGKYVFASTVNDPKYPHVRCHFDNGYEYSFTKIGNCFKWVFKKYGASYDWFFKVSCLHYVIMENLSMFLMNKDPNKDTNYYGFQAQFKDRHRPNVGFITGGSGYVLSRASFKKLVTKGFTSKKYCKVLHRGLEDQYISECLAKLKIFPVDSRDQKKRLLFIPGSVSEFATPHTFKQKSFFMQRAVHKLENGMAYLGNFPISIHYTDANMMYVLEYLFYHAEVAGIGSIIRSTLDHRTIEAQANEQVKYREDRDMPIRNTYLKKCNKIVFADSKLGVPKKDRYLKVRKAFVKAYRKFGDDFDYFLKMENNSYFIFDNLRQFLMSKSKYEDHYFGFPFKEEGKSNYMSGSGYVLSKSALKKLVTRGFPNKKKCKPPSILGLHEDLEIGQCLASVGIKISESRDKQGRILFVPLSANEFLFPENTEQKKKINQKAVYPFKGNENELSNFPISFHPMTKDMIYSMEYVTYVAEIAGEMSTKSVSKHEITREVNRGLRNIRKYARKLTPIEKPN</sequence>
<protein>
    <submittedName>
        <fullName evidence="2">N-acetylgalactosaminide beta-1,3-galactosyltransferase</fullName>
    </submittedName>
</protein>
<evidence type="ECO:0000313" key="2">
    <source>
        <dbReference type="WBParaSite" id="RSKR_0000912900.2"/>
    </source>
</evidence>
<proteinExistence type="predicted"/>
<evidence type="ECO:0000313" key="1">
    <source>
        <dbReference type="Proteomes" id="UP000095286"/>
    </source>
</evidence>
<name>A0AC35UAY3_9BILA</name>
<dbReference type="WBParaSite" id="RSKR_0000912900.2">
    <property type="protein sequence ID" value="RSKR_0000912900.2"/>
    <property type="gene ID" value="RSKR_0000912900"/>
</dbReference>